<dbReference type="SUPFAM" id="SSF53244">
    <property type="entry name" value="MurD-like peptide ligases, peptide-binding domain"/>
    <property type="match status" value="1"/>
</dbReference>
<evidence type="ECO:0000256" key="10">
    <source>
        <dbReference type="HAMAP-Rule" id="MF_02019"/>
    </source>
</evidence>
<dbReference type="GO" id="GO:0005737">
    <property type="term" value="C:cytoplasm"/>
    <property type="evidence" value="ECO:0007669"/>
    <property type="project" value="UniProtKB-SubCell"/>
</dbReference>
<dbReference type="GO" id="GO:0005524">
    <property type="term" value="F:ATP binding"/>
    <property type="evidence" value="ECO:0007669"/>
    <property type="project" value="UniProtKB-UniRule"/>
</dbReference>
<evidence type="ECO:0000256" key="9">
    <source>
        <dbReference type="ARBA" id="ARBA00023316"/>
    </source>
</evidence>
<dbReference type="GO" id="GO:0009252">
    <property type="term" value="P:peptidoglycan biosynthetic process"/>
    <property type="evidence" value="ECO:0007669"/>
    <property type="project" value="UniProtKB-UniRule"/>
</dbReference>
<dbReference type="AlphaFoldDB" id="A0A8J4HDR2"/>
<evidence type="ECO:0000256" key="7">
    <source>
        <dbReference type="ARBA" id="ARBA00022984"/>
    </source>
</evidence>
<dbReference type="UniPathway" id="UPA00219"/>
<evidence type="ECO:0000256" key="11">
    <source>
        <dbReference type="RuleBase" id="RU004136"/>
    </source>
</evidence>
<keyword evidence="5 10" id="KW-0067">ATP-binding</keyword>
<gene>
    <name evidence="10 14" type="primary">murF</name>
    <name evidence="14" type="ORF">ENY07_09420</name>
</gene>
<evidence type="ECO:0000256" key="3">
    <source>
        <dbReference type="ARBA" id="ARBA00022618"/>
    </source>
</evidence>
<feature type="domain" description="Mur ligase central" evidence="13">
    <location>
        <begin position="107"/>
        <end position="292"/>
    </location>
</feature>
<evidence type="ECO:0000256" key="4">
    <source>
        <dbReference type="ARBA" id="ARBA00022741"/>
    </source>
</evidence>
<dbReference type="HAMAP" id="MF_02019">
    <property type="entry name" value="MurF"/>
    <property type="match status" value="1"/>
</dbReference>
<dbReference type="EC" id="6.3.2.10" evidence="10 11"/>
<dbReference type="GO" id="GO:0051301">
    <property type="term" value="P:cell division"/>
    <property type="evidence" value="ECO:0007669"/>
    <property type="project" value="UniProtKB-KW"/>
</dbReference>
<dbReference type="PANTHER" id="PTHR43024:SF1">
    <property type="entry name" value="UDP-N-ACETYLMURAMOYL-TRIPEPTIDE--D-ALANYL-D-ALANINE LIGASE"/>
    <property type="match status" value="1"/>
</dbReference>
<evidence type="ECO:0000256" key="5">
    <source>
        <dbReference type="ARBA" id="ARBA00022840"/>
    </source>
</evidence>
<evidence type="ECO:0000259" key="13">
    <source>
        <dbReference type="Pfam" id="PF08245"/>
    </source>
</evidence>
<proteinExistence type="inferred from homology"/>
<dbReference type="GO" id="GO:0071555">
    <property type="term" value="P:cell wall organization"/>
    <property type="evidence" value="ECO:0007669"/>
    <property type="project" value="UniProtKB-KW"/>
</dbReference>
<dbReference type="InterPro" id="IPR035911">
    <property type="entry name" value="MurE/MurF_N"/>
</dbReference>
<evidence type="ECO:0000256" key="8">
    <source>
        <dbReference type="ARBA" id="ARBA00023306"/>
    </source>
</evidence>
<comment type="pathway">
    <text evidence="10 11">Cell wall biogenesis; peptidoglycan biosynthesis.</text>
</comment>
<accession>A0A8J4HDR2</accession>
<dbReference type="GO" id="GO:0047480">
    <property type="term" value="F:UDP-N-acetylmuramoyl-tripeptide-D-alanyl-D-alanine ligase activity"/>
    <property type="evidence" value="ECO:0007669"/>
    <property type="project" value="UniProtKB-UniRule"/>
</dbReference>
<dbReference type="SUPFAM" id="SSF53623">
    <property type="entry name" value="MurD-like peptide ligases, catalytic domain"/>
    <property type="match status" value="1"/>
</dbReference>
<protein>
    <recommendedName>
        <fullName evidence="10 11">UDP-N-acetylmuramoyl-tripeptide--D-alanyl-D-alanine ligase</fullName>
        <ecNumber evidence="10 11">6.3.2.10</ecNumber>
    </recommendedName>
    <alternativeName>
        <fullName evidence="10">D-alanyl-D-alanine-adding enzyme</fullName>
    </alternativeName>
</protein>
<dbReference type="Gene3D" id="3.40.1390.10">
    <property type="entry name" value="MurE/MurF, N-terminal domain"/>
    <property type="match status" value="1"/>
</dbReference>
<reference evidence="14" key="1">
    <citation type="journal article" date="2020" name="mSystems">
        <title>Genome- and Community-Level Interaction Insights into Carbon Utilization and Element Cycling Functions of Hydrothermarchaeota in Hydrothermal Sediment.</title>
        <authorList>
            <person name="Zhou Z."/>
            <person name="Liu Y."/>
            <person name="Xu W."/>
            <person name="Pan J."/>
            <person name="Luo Z.H."/>
            <person name="Li M."/>
        </authorList>
    </citation>
    <scope>NUCLEOTIDE SEQUENCE</scope>
    <source>
        <strain evidence="14">SpSt-997</strain>
    </source>
</reference>
<dbReference type="NCBIfam" id="TIGR01143">
    <property type="entry name" value="murF"/>
    <property type="match status" value="1"/>
</dbReference>
<dbReference type="InterPro" id="IPR051046">
    <property type="entry name" value="MurCDEF_CellWall_CoF430Synth"/>
</dbReference>
<keyword evidence="7 10" id="KW-0573">Peptidoglycan synthesis</keyword>
<dbReference type="Pfam" id="PF08245">
    <property type="entry name" value="Mur_ligase_M"/>
    <property type="match status" value="1"/>
</dbReference>
<dbReference type="SUPFAM" id="SSF63418">
    <property type="entry name" value="MurE/MurF N-terminal domain"/>
    <property type="match status" value="1"/>
</dbReference>
<evidence type="ECO:0000256" key="1">
    <source>
        <dbReference type="ARBA" id="ARBA00022490"/>
    </source>
</evidence>
<name>A0A8J4HDR2_9PROT</name>
<comment type="caution">
    <text evidence="14">The sequence shown here is derived from an EMBL/GenBank/DDBJ whole genome shotgun (WGS) entry which is preliminary data.</text>
</comment>
<comment type="catalytic activity">
    <reaction evidence="10 11">
        <text>D-alanyl-D-alanine + UDP-N-acetyl-alpha-D-muramoyl-L-alanyl-gamma-D-glutamyl-meso-2,6-diaminopimelate + ATP = UDP-N-acetyl-alpha-D-muramoyl-L-alanyl-gamma-D-glutamyl-meso-2,6-diaminopimeloyl-D-alanyl-D-alanine + ADP + phosphate + H(+)</text>
        <dbReference type="Rhea" id="RHEA:28374"/>
        <dbReference type="ChEBI" id="CHEBI:15378"/>
        <dbReference type="ChEBI" id="CHEBI:30616"/>
        <dbReference type="ChEBI" id="CHEBI:43474"/>
        <dbReference type="ChEBI" id="CHEBI:57822"/>
        <dbReference type="ChEBI" id="CHEBI:61386"/>
        <dbReference type="ChEBI" id="CHEBI:83905"/>
        <dbReference type="ChEBI" id="CHEBI:456216"/>
        <dbReference type="EC" id="6.3.2.10"/>
    </reaction>
</comment>
<dbReference type="Pfam" id="PF02875">
    <property type="entry name" value="Mur_ligase_C"/>
    <property type="match status" value="1"/>
</dbReference>
<keyword evidence="4 10" id="KW-0547">Nucleotide-binding</keyword>
<evidence type="ECO:0000313" key="14">
    <source>
        <dbReference type="EMBL" id="HGC43420.1"/>
    </source>
</evidence>
<comment type="similarity">
    <text evidence="10">Belongs to the MurCDEF family. MurF subfamily.</text>
</comment>
<evidence type="ECO:0000256" key="2">
    <source>
        <dbReference type="ARBA" id="ARBA00022598"/>
    </source>
</evidence>
<comment type="function">
    <text evidence="10 11">Involved in cell wall formation. Catalyzes the final step in the synthesis of UDP-N-acetylmuramoyl-pentapeptide, the precursor of murein.</text>
</comment>
<organism evidence="14">
    <name type="scientific">Acidicaldus sp</name>
    <dbReference type="NCBI Taxonomy" id="1872105"/>
    <lineage>
        <taxon>Bacteria</taxon>
        <taxon>Pseudomonadati</taxon>
        <taxon>Pseudomonadota</taxon>
        <taxon>Alphaproteobacteria</taxon>
        <taxon>Acetobacterales</taxon>
        <taxon>Acetobacteraceae</taxon>
        <taxon>Acidicaldus</taxon>
    </lineage>
</organism>
<keyword evidence="8 10" id="KW-0131">Cell cycle</keyword>
<dbReference type="InterPro" id="IPR005863">
    <property type="entry name" value="UDP-N-AcMur_synth"/>
</dbReference>
<dbReference type="InterPro" id="IPR004101">
    <property type="entry name" value="Mur_ligase_C"/>
</dbReference>
<dbReference type="InterPro" id="IPR013221">
    <property type="entry name" value="Mur_ligase_cen"/>
</dbReference>
<evidence type="ECO:0000259" key="12">
    <source>
        <dbReference type="Pfam" id="PF02875"/>
    </source>
</evidence>
<feature type="binding site" evidence="10">
    <location>
        <begin position="109"/>
        <end position="115"/>
    </location>
    <ligand>
        <name>ATP</name>
        <dbReference type="ChEBI" id="CHEBI:30616"/>
    </ligand>
</feature>
<keyword evidence="9 10" id="KW-0961">Cell wall biogenesis/degradation</keyword>
<dbReference type="PANTHER" id="PTHR43024">
    <property type="entry name" value="UDP-N-ACETYLMURAMOYL-TRIPEPTIDE--D-ALANYL-D-ALANINE LIGASE"/>
    <property type="match status" value="1"/>
</dbReference>
<keyword evidence="3 10" id="KW-0132">Cell division</keyword>
<dbReference type="GO" id="GO:0008360">
    <property type="term" value="P:regulation of cell shape"/>
    <property type="evidence" value="ECO:0007669"/>
    <property type="project" value="UniProtKB-KW"/>
</dbReference>
<comment type="subcellular location">
    <subcellularLocation>
        <location evidence="10 11">Cytoplasm</location>
    </subcellularLocation>
</comment>
<keyword evidence="6 10" id="KW-0133">Cell shape</keyword>
<keyword evidence="1 10" id="KW-0963">Cytoplasm</keyword>
<dbReference type="InterPro" id="IPR036565">
    <property type="entry name" value="Mur-like_cat_sf"/>
</dbReference>
<sequence>MSALWEAADLRAATGGVMAGEFAANGVAIDSRALAPGDLFIALRAARDGHDFVTAALRQGATGAMVDHRPADLPRDAPLLLVQDTLAGLTALGAYGRARATGQVFAITGSVGKTTTKEMLRAILATQTTVHAAEASHNNQWGVPLTLARLPPDAGAAVVEIGMNHAGEILPLARLARPHAAIITAIAPAHIGNLGSLEAIAREKASLLAGVIAGGVAVLPAESEFLPLLRAAAAGLRVITFGEPGAARLIAFAGDAAGSTVRADIGGREFTFRLGLAGRPMALNALAALAAAAALGFDPEIGAAALADFRGLAGRGARRPIRLPKGGTATLIDESYNASPAAMRAALAVLALQKGRRVAVLGDMLELGAAGAAEHAALAAAAASSADLVFACGPLMRQLFAAIPAAQQGAYAPDAASLAPLLEASLDAGDVVLVKGSLGSRMRVIIARLEGEQR</sequence>
<dbReference type="Gene3D" id="3.90.190.20">
    <property type="entry name" value="Mur ligase, C-terminal domain"/>
    <property type="match status" value="1"/>
</dbReference>
<keyword evidence="2 10" id="KW-0436">Ligase</keyword>
<feature type="domain" description="Mur ligase C-terminal" evidence="12">
    <location>
        <begin position="329"/>
        <end position="437"/>
    </location>
</feature>
<dbReference type="EMBL" id="DTQM01000183">
    <property type="protein sequence ID" value="HGC43420.1"/>
    <property type="molecule type" value="Genomic_DNA"/>
</dbReference>
<evidence type="ECO:0000256" key="6">
    <source>
        <dbReference type="ARBA" id="ARBA00022960"/>
    </source>
</evidence>
<dbReference type="Gene3D" id="3.40.1190.10">
    <property type="entry name" value="Mur-like, catalytic domain"/>
    <property type="match status" value="1"/>
</dbReference>
<dbReference type="InterPro" id="IPR036615">
    <property type="entry name" value="Mur_ligase_C_dom_sf"/>
</dbReference>